<name>A0A517YII6_9BACT</name>
<proteinExistence type="predicted"/>
<dbReference type="KEGG" id="aagg:ETAA8_51430"/>
<keyword evidence="1" id="KW-0472">Membrane</keyword>
<keyword evidence="1" id="KW-1133">Transmembrane helix</keyword>
<dbReference type="AlphaFoldDB" id="A0A517YII6"/>
<keyword evidence="1" id="KW-0812">Transmembrane</keyword>
<sequence>MQDAFVGAITCVTGLLFILGAAADSELLLGLHKTRWLTNLWGRNVARVCLSLLGLALIALGIALIRGWRLPLL</sequence>
<keyword evidence="3" id="KW-1185">Reference proteome</keyword>
<accession>A0A517YII6</accession>
<protein>
    <submittedName>
        <fullName evidence="2">Uncharacterized protein</fullName>
    </submittedName>
</protein>
<dbReference type="Proteomes" id="UP000315017">
    <property type="component" value="Chromosome"/>
</dbReference>
<evidence type="ECO:0000313" key="3">
    <source>
        <dbReference type="Proteomes" id="UP000315017"/>
    </source>
</evidence>
<feature type="transmembrane region" description="Helical" evidence="1">
    <location>
        <begin position="45"/>
        <end position="65"/>
    </location>
</feature>
<gene>
    <name evidence="2" type="ORF">ETAA8_51430</name>
</gene>
<evidence type="ECO:0000313" key="2">
    <source>
        <dbReference type="EMBL" id="QDU30025.1"/>
    </source>
</evidence>
<dbReference type="EMBL" id="CP036274">
    <property type="protein sequence ID" value="QDU30025.1"/>
    <property type="molecule type" value="Genomic_DNA"/>
</dbReference>
<evidence type="ECO:0000256" key="1">
    <source>
        <dbReference type="SAM" id="Phobius"/>
    </source>
</evidence>
<dbReference type="RefSeq" id="WP_145094804.1">
    <property type="nucleotide sequence ID" value="NZ_CP036274.1"/>
</dbReference>
<organism evidence="2 3">
    <name type="scientific">Anatilimnocola aggregata</name>
    <dbReference type="NCBI Taxonomy" id="2528021"/>
    <lineage>
        <taxon>Bacteria</taxon>
        <taxon>Pseudomonadati</taxon>
        <taxon>Planctomycetota</taxon>
        <taxon>Planctomycetia</taxon>
        <taxon>Pirellulales</taxon>
        <taxon>Pirellulaceae</taxon>
        <taxon>Anatilimnocola</taxon>
    </lineage>
</organism>
<reference evidence="2 3" key="1">
    <citation type="submission" date="2019-02" db="EMBL/GenBank/DDBJ databases">
        <title>Deep-cultivation of Planctomycetes and their phenomic and genomic characterization uncovers novel biology.</title>
        <authorList>
            <person name="Wiegand S."/>
            <person name="Jogler M."/>
            <person name="Boedeker C."/>
            <person name="Pinto D."/>
            <person name="Vollmers J."/>
            <person name="Rivas-Marin E."/>
            <person name="Kohn T."/>
            <person name="Peeters S.H."/>
            <person name="Heuer A."/>
            <person name="Rast P."/>
            <person name="Oberbeckmann S."/>
            <person name="Bunk B."/>
            <person name="Jeske O."/>
            <person name="Meyerdierks A."/>
            <person name="Storesund J.E."/>
            <person name="Kallscheuer N."/>
            <person name="Luecker S."/>
            <person name="Lage O.M."/>
            <person name="Pohl T."/>
            <person name="Merkel B.J."/>
            <person name="Hornburger P."/>
            <person name="Mueller R.-W."/>
            <person name="Bruemmer F."/>
            <person name="Labrenz M."/>
            <person name="Spormann A.M."/>
            <person name="Op den Camp H."/>
            <person name="Overmann J."/>
            <person name="Amann R."/>
            <person name="Jetten M.S.M."/>
            <person name="Mascher T."/>
            <person name="Medema M.H."/>
            <person name="Devos D.P."/>
            <person name="Kaster A.-K."/>
            <person name="Ovreas L."/>
            <person name="Rohde M."/>
            <person name="Galperin M.Y."/>
            <person name="Jogler C."/>
        </authorList>
    </citation>
    <scope>NUCLEOTIDE SEQUENCE [LARGE SCALE GENOMIC DNA]</scope>
    <source>
        <strain evidence="2 3">ETA_A8</strain>
    </source>
</reference>